<dbReference type="InterPro" id="IPR046269">
    <property type="entry name" value="DUF6302"/>
</dbReference>
<evidence type="ECO:0000313" key="2">
    <source>
        <dbReference type="EMBL" id="MFD0630123.1"/>
    </source>
</evidence>
<evidence type="ECO:0000313" key="1">
    <source>
        <dbReference type="EMBL" id="MFD0624338.1"/>
    </source>
</evidence>
<gene>
    <name evidence="1" type="ORF">ACFQ2K_17730</name>
    <name evidence="2" type="ORF">ACFQ2K_53680</name>
</gene>
<reference evidence="1" key="3">
    <citation type="submission" date="2024-09" db="EMBL/GenBank/DDBJ databases">
        <authorList>
            <person name="Sun Q."/>
            <person name="Mori K."/>
        </authorList>
    </citation>
    <scope>NUCLEOTIDE SEQUENCE</scope>
    <source>
        <strain evidence="1">JCM 12607</strain>
    </source>
</reference>
<reference evidence="3" key="2">
    <citation type="journal article" date="2019" name="Int. J. Syst. Evol. Microbiol.">
        <title>The Global Catalogue of Microorganisms (GCM) 10K type strain sequencing project: providing services to taxonomists for standard genome sequencing and annotation.</title>
        <authorList>
            <consortium name="The Broad Institute Genomics Platform"/>
            <consortium name="The Broad Institute Genome Sequencing Center for Infectious Disease"/>
            <person name="Wu L."/>
            <person name="Ma J."/>
        </authorList>
    </citation>
    <scope>NUCLEOTIDE SEQUENCE [LARGE SCALE GENOMIC DNA]</scope>
    <source>
        <strain evidence="3">JCM 12607</strain>
    </source>
</reference>
<dbReference type="Proteomes" id="UP001596915">
    <property type="component" value="Unassembled WGS sequence"/>
</dbReference>
<evidence type="ECO:0000313" key="3">
    <source>
        <dbReference type="Proteomes" id="UP001596915"/>
    </source>
</evidence>
<keyword evidence="3" id="KW-1185">Reference proteome</keyword>
<proteinExistence type="predicted"/>
<reference evidence="1" key="1">
    <citation type="journal article" date="2014" name="Int. J. Syst. Evol. Microbiol.">
        <title>Complete genome of a new Firmicutes species belonging to the dominant human colonic microbiota ('Ruminococcus bicirculans') reveals two chromosomes and a selective capacity to utilize plant glucans.</title>
        <authorList>
            <consortium name="NISC Comparative Sequencing Program"/>
            <person name="Wegmann U."/>
            <person name="Louis P."/>
            <person name="Goesmann A."/>
            <person name="Henrissat B."/>
            <person name="Duncan S.H."/>
            <person name="Flint H.J."/>
        </authorList>
    </citation>
    <scope>NUCLEOTIDE SEQUENCE</scope>
    <source>
        <strain evidence="1">JCM 12607</strain>
    </source>
</reference>
<comment type="caution">
    <text evidence="1">The sequence shown here is derived from an EMBL/GenBank/DDBJ whole genome shotgun (WGS) entry which is preliminary data.</text>
</comment>
<organism evidence="1 3">
    <name type="scientific">Streptomyces sanglieri</name>
    <dbReference type="NCBI Taxonomy" id="193460"/>
    <lineage>
        <taxon>Bacteria</taxon>
        <taxon>Bacillati</taxon>
        <taxon>Actinomycetota</taxon>
        <taxon>Actinomycetes</taxon>
        <taxon>Kitasatosporales</taxon>
        <taxon>Streptomycetaceae</taxon>
        <taxon>Streptomyces</taxon>
    </lineage>
</organism>
<accession>A0ABW2WXM6</accession>
<name>A0ABW2WXM6_9ACTN</name>
<dbReference type="Pfam" id="PF19819">
    <property type="entry name" value="DUF6302"/>
    <property type="match status" value="1"/>
</dbReference>
<protein>
    <submittedName>
        <fullName evidence="1">DUF6302 family protein</fullName>
    </submittedName>
</protein>
<dbReference type="EMBL" id="JBHTGL010000008">
    <property type="protein sequence ID" value="MFD0624338.1"/>
    <property type="molecule type" value="Genomic_DNA"/>
</dbReference>
<sequence length="75" mass="7792">MTAIKETCACSGRLTRIPASLSSGGERPLTLEGDRTATTLGRFYGYSEAAIAAFMGRCHKSPSSAVPEPCSPTAP</sequence>
<dbReference type="EMBL" id="JBHTGL010000014">
    <property type="protein sequence ID" value="MFD0630123.1"/>
    <property type="molecule type" value="Genomic_DNA"/>
</dbReference>